<dbReference type="SMART" id="SM00939">
    <property type="entry name" value="PepX_C"/>
    <property type="match status" value="1"/>
</dbReference>
<evidence type="ECO:0000259" key="3">
    <source>
        <dbReference type="SMART" id="SM00939"/>
    </source>
</evidence>
<keyword evidence="5" id="KW-1185">Reference proteome</keyword>
<dbReference type="InterPro" id="IPR013736">
    <property type="entry name" value="Xaa-Pro_dipept_C"/>
</dbReference>
<dbReference type="AlphaFoldDB" id="A0A7W3TH47"/>
<dbReference type="EMBL" id="VKHT01001079">
    <property type="protein sequence ID" value="MBB0246734.1"/>
    <property type="molecule type" value="Genomic_DNA"/>
</dbReference>
<proteinExistence type="predicted"/>
<evidence type="ECO:0000313" key="5">
    <source>
        <dbReference type="Proteomes" id="UP000538929"/>
    </source>
</evidence>
<dbReference type="InterPro" id="IPR029058">
    <property type="entry name" value="AB_hydrolase_fold"/>
</dbReference>
<feature type="compositionally biased region" description="Basic and acidic residues" evidence="2">
    <location>
        <begin position="350"/>
        <end position="360"/>
    </location>
</feature>
<dbReference type="Pfam" id="PF08530">
    <property type="entry name" value="PepX_C"/>
    <property type="match status" value="1"/>
</dbReference>
<dbReference type="Gene3D" id="3.40.50.1820">
    <property type="entry name" value="alpha/beta hydrolase"/>
    <property type="match status" value="1"/>
</dbReference>
<dbReference type="Gene3D" id="1.10.3020.10">
    <property type="entry name" value="alpha-amino acid ester hydrolase ( Helical cap domain)"/>
    <property type="match status" value="1"/>
</dbReference>
<dbReference type="Gene3D" id="2.60.120.260">
    <property type="entry name" value="Galactose-binding domain-like"/>
    <property type="match status" value="1"/>
</dbReference>
<sequence>MPAADGSSLATDVCLPVGEGPFPTVLIRTPYDRRRHHAELRAWARRGFAAVAQDVRGRHGSAGHWRPYRNEAADGAATLRWIRARAWSDGVVVAVGSSYAAHCALLQGLGPGAPAPGTPAARGADAVIAAVPALGPAETAREETGPERLLARAGWWAAHGDRPDSDETALTAALDADPRLLTTLPLVDLPLRGGRPLPSWPDLWRHTAPGEVLRRAPGARVPLLVVAGTGDPFVAEALRLWRTWGGPSARLLLGPWGHRLTAEPGPDAHPAHRLPLGELWARWARTALAGGPAGGRSGVAALGDTPHWLAYPGTRPARWSTHPLRDDAEAPTRAGDGVPLRVMRGSRFTADPDRPVRSDDLGVPTDGIPDRCTAATEPLTAPLDVVGVPEVRLTCVADTPVADWAVRLTVLPPGGGTPTAVTAVVRRRDPAGRPASFTVPLPPMSRRLSAGTRLRLEIAGHHHPAHARNPHTGENPVTARRLLPSDRTVRSAGTELRLPLPEPGSPDAAPPPITSVDPVEELCR</sequence>
<feature type="compositionally biased region" description="Pro residues" evidence="2">
    <location>
        <begin position="500"/>
        <end position="513"/>
    </location>
</feature>
<dbReference type="SUPFAM" id="SSF53474">
    <property type="entry name" value="alpha/beta-Hydrolases"/>
    <property type="match status" value="1"/>
</dbReference>
<evidence type="ECO:0000256" key="1">
    <source>
        <dbReference type="ARBA" id="ARBA00022801"/>
    </source>
</evidence>
<name>A0A7W3TH47_9ACTN</name>
<feature type="domain" description="Xaa-Pro dipeptidyl-peptidase C-terminal" evidence="3">
    <location>
        <begin position="281"/>
        <end position="499"/>
    </location>
</feature>
<accession>A0A7W3TH47</accession>
<feature type="region of interest" description="Disordered" evidence="2">
    <location>
        <begin position="462"/>
        <end position="524"/>
    </location>
</feature>
<dbReference type="InterPro" id="IPR000383">
    <property type="entry name" value="Xaa-Pro-like_dom"/>
</dbReference>
<feature type="region of interest" description="Disordered" evidence="2">
    <location>
        <begin position="348"/>
        <end position="368"/>
    </location>
</feature>
<protein>
    <submittedName>
        <fullName evidence="4">CocE/NonD family hydrolase</fullName>
    </submittedName>
</protein>
<gene>
    <name evidence="4" type="ORF">FNQ90_22095</name>
</gene>
<evidence type="ECO:0000313" key="4">
    <source>
        <dbReference type="EMBL" id="MBB0246734.1"/>
    </source>
</evidence>
<evidence type="ECO:0000256" key="2">
    <source>
        <dbReference type="SAM" id="MobiDB-lite"/>
    </source>
</evidence>
<comment type="caution">
    <text evidence="4">The sequence shown here is derived from an EMBL/GenBank/DDBJ whole genome shotgun (WGS) entry which is preliminary data.</text>
</comment>
<organism evidence="4 5">
    <name type="scientific">Streptomyces alkaliphilus</name>
    <dbReference type="NCBI Taxonomy" id="1472722"/>
    <lineage>
        <taxon>Bacteria</taxon>
        <taxon>Bacillati</taxon>
        <taxon>Actinomycetota</taxon>
        <taxon>Actinomycetes</taxon>
        <taxon>Kitasatosporales</taxon>
        <taxon>Streptomycetaceae</taxon>
        <taxon>Streptomyces</taxon>
    </lineage>
</organism>
<dbReference type="NCBIfam" id="TIGR00976">
    <property type="entry name" value="CocE_NonD"/>
    <property type="match status" value="1"/>
</dbReference>
<dbReference type="InterPro" id="IPR008979">
    <property type="entry name" value="Galactose-bd-like_sf"/>
</dbReference>
<dbReference type="Pfam" id="PF02129">
    <property type="entry name" value="Peptidase_S15"/>
    <property type="match status" value="1"/>
</dbReference>
<dbReference type="SUPFAM" id="SSF49785">
    <property type="entry name" value="Galactose-binding domain-like"/>
    <property type="match status" value="1"/>
</dbReference>
<dbReference type="InterPro" id="IPR005674">
    <property type="entry name" value="CocE/Ser_esterase"/>
</dbReference>
<dbReference type="Proteomes" id="UP000538929">
    <property type="component" value="Unassembled WGS sequence"/>
</dbReference>
<reference evidence="5" key="1">
    <citation type="submission" date="2019-10" db="EMBL/GenBank/DDBJ databases">
        <title>Streptomyces sp. nov., a novel actinobacterium isolated from alkaline environment.</title>
        <authorList>
            <person name="Golinska P."/>
        </authorList>
    </citation>
    <scope>NUCLEOTIDE SEQUENCE [LARGE SCALE GENOMIC DNA]</scope>
    <source>
        <strain evidence="5">DSM 42118</strain>
    </source>
</reference>
<keyword evidence="1 4" id="KW-0378">Hydrolase</keyword>
<feature type="region of interest" description="Disordered" evidence="2">
    <location>
        <begin position="320"/>
        <end position="339"/>
    </location>
</feature>
<dbReference type="GO" id="GO:0008239">
    <property type="term" value="F:dipeptidyl-peptidase activity"/>
    <property type="evidence" value="ECO:0007669"/>
    <property type="project" value="InterPro"/>
</dbReference>